<evidence type="ECO:0000259" key="1">
    <source>
        <dbReference type="Pfam" id="PF09851"/>
    </source>
</evidence>
<dbReference type="EMBL" id="SLUM01000001">
    <property type="protein sequence ID" value="TCL61764.1"/>
    <property type="molecule type" value="Genomic_DNA"/>
</dbReference>
<feature type="domain" description="SHOCT" evidence="1">
    <location>
        <begin position="172"/>
        <end position="199"/>
    </location>
</feature>
<name>A0A4R1R804_9FIRM</name>
<dbReference type="AlphaFoldDB" id="A0A4R1R804"/>
<accession>A0A4R1R804</accession>
<evidence type="ECO:0000313" key="2">
    <source>
        <dbReference type="EMBL" id="TCL61764.1"/>
    </source>
</evidence>
<dbReference type="RefSeq" id="WP_242868362.1">
    <property type="nucleotide sequence ID" value="NZ_CABKVM010000016.1"/>
</dbReference>
<proteinExistence type="predicted"/>
<dbReference type="InterPro" id="IPR018649">
    <property type="entry name" value="SHOCT"/>
</dbReference>
<reference evidence="2 3" key="1">
    <citation type="submission" date="2019-03" db="EMBL/GenBank/DDBJ databases">
        <title>Genomic Encyclopedia of Type Strains, Phase IV (KMG-IV): sequencing the most valuable type-strain genomes for metagenomic binning, comparative biology and taxonomic classification.</title>
        <authorList>
            <person name="Goeker M."/>
        </authorList>
    </citation>
    <scope>NUCLEOTIDE SEQUENCE [LARGE SCALE GENOMIC DNA]</scope>
    <source>
        <strain evidence="2 3">DSM 100451</strain>
    </source>
</reference>
<comment type="caution">
    <text evidence="2">The sequence shown here is derived from an EMBL/GenBank/DDBJ whole genome shotgun (WGS) entry which is preliminary data.</text>
</comment>
<sequence length="201" mass="22790">MTLLDAINQSLSVRKNSLLFKLTKELYTPFRSEYDACVSQLVNAEELLAASKLPIHIFSSHSQDFTCNNSNKIYGILVITNLRIFFFAWSKENSSLQEISADDITDVYYDTDPKEAYLRVNGRNIVFVVHDELAVVEQLKKAVDELRYAQPEPEAAAPIQTNPTDNMDQITEAIKNLKSLLDLGAITQEEFDAKKKQLLNL</sequence>
<evidence type="ECO:0000313" key="3">
    <source>
        <dbReference type="Proteomes" id="UP000295184"/>
    </source>
</evidence>
<dbReference type="GeneID" id="97379916"/>
<dbReference type="Proteomes" id="UP000295184">
    <property type="component" value="Unassembled WGS sequence"/>
</dbReference>
<protein>
    <submittedName>
        <fullName evidence="2">Putative oligomerization/nucleic acid binding protein</fullName>
    </submittedName>
</protein>
<dbReference type="Pfam" id="PF09851">
    <property type="entry name" value="SHOCT"/>
    <property type="match status" value="1"/>
</dbReference>
<organism evidence="2 3">
    <name type="scientific">Allofournierella massiliensis</name>
    <dbReference type="NCBI Taxonomy" id="1650663"/>
    <lineage>
        <taxon>Bacteria</taxon>
        <taxon>Bacillati</taxon>
        <taxon>Bacillota</taxon>
        <taxon>Clostridia</taxon>
        <taxon>Eubacteriales</taxon>
        <taxon>Oscillospiraceae</taxon>
        <taxon>Allofournierella</taxon>
    </lineage>
</organism>
<gene>
    <name evidence="2" type="ORF">EDD77_101220</name>
</gene>